<evidence type="ECO:0000256" key="1">
    <source>
        <dbReference type="ARBA" id="ARBA00004992"/>
    </source>
</evidence>
<comment type="catalytic activity">
    <reaction evidence="8">
        <text>dUMP + (6R)-5,10-methylene-5,6,7,8-tetrahydrofolate = 7,8-dihydrofolate + dTMP</text>
        <dbReference type="Rhea" id="RHEA:12104"/>
        <dbReference type="ChEBI" id="CHEBI:15636"/>
        <dbReference type="ChEBI" id="CHEBI:57451"/>
        <dbReference type="ChEBI" id="CHEBI:63528"/>
        <dbReference type="ChEBI" id="CHEBI:246422"/>
        <dbReference type="EC" id="2.1.1.45"/>
    </reaction>
</comment>
<keyword evidence="5" id="KW-0489">Methyltransferase</keyword>
<dbReference type="InterPro" id="IPR000398">
    <property type="entry name" value="Thymidylate_synthase"/>
</dbReference>
<dbReference type="GO" id="GO:0006235">
    <property type="term" value="P:dTTP biosynthetic process"/>
    <property type="evidence" value="ECO:0007669"/>
    <property type="project" value="UniProtKB-UniPathway"/>
</dbReference>
<dbReference type="InterPro" id="IPR045097">
    <property type="entry name" value="Thymidate_synth/dCMP_Mease"/>
</dbReference>
<keyword evidence="12" id="KW-1185">Reference proteome</keyword>
<evidence type="ECO:0000259" key="10">
    <source>
        <dbReference type="Pfam" id="PF00303"/>
    </source>
</evidence>
<dbReference type="Gene3D" id="3.30.572.10">
    <property type="entry name" value="Thymidylate synthase/dCMP hydroxymethylase domain"/>
    <property type="match status" value="1"/>
</dbReference>
<dbReference type="SMR" id="B4JCJ9"/>
<evidence type="ECO:0000313" key="11">
    <source>
        <dbReference type="EMBL" id="EDW03153.1"/>
    </source>
</evidence>
<dbReference type="GO" id="GO:0005739">
    <property type="term" value="C:mitochondrion"/>
    <property type="evidence" value="ECO:0007669"/>
    <property type="project" value="TreeGrafter"/>
</dbReference>
<gene>
    <name evidence="11" type="primary">Dgri\GH10649</name>
    <name evidence="11" type="ORF">Dgri_GH10649</name>
</gene>
<evidence type="ECO:0000313" key="12">
    <source>
        <dbReference type="Proteomes" id="UP000001070"/>
    </source>
</evidence>
<name>B4JCJ9_DROGR</name>
<evidence type="ECO:0000256" key="7">
    <source>
        <dbReference type="ARBA" id="ARBA00022727"/>
    </source>
</evidence>
<organism evidence="12">
    <name type="scientific">Drosophila grimshawi</name>
    <name type="common">Hawaiian fruit fly</name>
    <name type="synonym">Idiomyia grimshawi</name>
    <dbReference type="NCBI Taxonomy" id="7222"/>
    <lineage>
        <taxon>Eukaryota</taxon>
        <taxon>Metazoa</taxon>
        <taxon>Ecdysozoa</taxon>
        <taxon>Arthropoda</taxon>
        <taxon>Hexapoda</taxon>
        <taxon>Insecta</taxon>
        <taxon>Pterygota</taxon>
        <taxon>Neoptera</taxon>
        <taxon>Endopterygota</taxon>
        <taxon>Diptera</taxon>
        <taxon>Brachycera</taxon>
        <taxon>Muscomorpha</taxon>
        <taxon>Ephydroidea</taxon>
        <taxon>Drosophilidae</taxon>
        <taxon>Drosophila</taxon>
        <taxon>Hawaiian Drosophila</taxon>
    </lineage>
</organism>
<dbReference type="CDD" id="cd00351">
    <property type="entry name" value="TS_Pyrimidine_HMase"/>
    <property type="match status" value="1"/>
</dbReference>
<dbReference type="KEGG" id="dgr:6561937"/>
<dbReference type="SUPFAM" id="SSF55831">
    <property type="entry name" value="Thymidylate synthase/dCMP hydroxymethylase"/>
    <property type="match status" value="1"/>
</dbReference>
<feature type="active site" evidence="9">
    <location>
        <position position="209"/>
    </location>
</feature>
<proteinExistence type="inferred from homology"/>
<dbReference type="PANTHER" id="PTHR11548:SF2">
    <property type="entry name" value="THYMIDYLATE SYNTHASE"/>
    <property type="match status" value="1"/>
</dbReference>
<keyword evidence="6" id="KW-0808">Transferase</keyword>
<keyword evidence="7" id="KW-0545">Nucleotide biosynthesis</keyword>
<comment type="similarity">
    <text evidence="2">Belongs to the thymidylate synthase family.</text>
</comment>
<dbReference type="HOGENOM" id="CLU_021669_0_2_1"/>
<evidence type="ECO:0000256" key="9">
    <source>
        <dbReference type="PROSITE-ProRule" id="PRU10016"/>
    </source>
</evidence>
<dbReference type="AlphaFoldDB" id="B4JCJ9"/>
<dbReference type="STRING" id="7222.B4JCJ9"/>
<evidence type="ECO:0000256" key="2">
    <source>
        <dbReference type="ARBA" id="ARBA00009972"/>
    </source>
</evidence>
<protein>
    <recommendedName>
        <fullName evidence="4">Thymidylate synthase</fullName>
        <ecNumber evidence="3">2.1.1.45</ecNumber>
    </recommendedName>
</protein>
<dbReference type="GO" id="GO:0032259">
    <property type="term" value="P:methylation"/>
    <property type="evidence" value="ECO:0007669"/>
    <property type="project" value="UniProtKB-KW"/>
</dbReference>
<dbReference type="NCBIfam" id="TIGR03284">
    <property type="entry name" value="thym_sym"/>
    <property type="match status" value="1"/>
</dbReference>
<dbReference type="NCBIfam" id="NF002497">
    <property type="entry name" value="PRK01827.1-3"/>
    <property type="match status" value="1"/>
</dbReference>
<dbReference type="InterPro" id="IPR036926">
    <property type="entry name" value="Thymidate_synth/dCMP_Mease_sf"/>
</dbReference>
<dbReference type="FunFam" id="3.30.572.10:FF:000002">
    <property type="entry name" value="Possible thymidylate synthase"/>
    <property type="match status" value="1"/>
</dbReference>
<evidence type="ECO:0000256" key="3">
    <source>
        <dbReference type="ARBA" id="ARBA00011947"/>
    </source>
</evidence>
<dbReference type="UniPathway" id="UPA00575"/>
<evidence type="ECO:0000256" key="4">
    <source>
        <dbReference type="ARBA" id="ARBA00015931"/>
    </source>
</evidence>
<dbReference type="InterPro" id="IPR023451">
    <property type="entry name" value="Thymidate_synth/dCMP_Mease_dom"/>
</dbReference>
<dbReference type="eggNOG" id="KOG0673">
    <property type="taxonomic scope" value="Eukaryota"/>
</dbReference>
<dbReference type="PANTHER" id="PTHR11548">
    <property type="entry name" value="THYMIDYLATE SYNTHASE 1"/>
    <property type="match status" value="1"/>
</dbReference>
<dbReference type="InterPro" id="IPR020940">
    <property type="entry name" value="Thymidylate_synthase_AS"/>
</dbReference>
<dbReference type="EC" id="2.1.1.45" evidence="3"/>
<dbReference type="Pfam" id="PF00303">
    <property type="entry name" value="Thymidylat_synt"/>
    <property type="match status" value="1"/>
</dbReference>
<dbReference type="FunCoup" id="B4JCJ9">
    <property type="interactions" value="1389"/>
</dbReference>
<evidence type="ECO:0000256" key="5">
    <source>
        <dbReference type="ARBA" id="ARBA00022603"/>
    </source>
</evidence>
<dbReference type="PRINTS" id="PR00108">
    <property type="entry name" value="THYMDSNTHASE"/>
</dbReference>
<dbReference type="GO" id="GO:0004799">
    <property type="term" value="F:thymidylate synthase activity"/>
    <property type="evidence" value="ECO:0007669"/>
    <property type="project" value="UniProtKB-EC"/>
</dbReference>
<dbReference type="GO" id="GO:0005829">
    <property type="term" value="C:cytosol"/>
    <property type="evidence" value="ECO:0007669"/>
    <property type="project" value="TreeGrafter"/>
</dbReference>
<accession>B4JCJ9</accession>
<sequence>MPCSPIKRDISEDEILRSTSPCLKKERLSPPAAPSLEKTTNKDEQQYLDLLKRIIKTGDQRIDRTAVGTLSIFGTQMRFDLRDSFPLLTTKRVFFRGVAEELLWFVAGKTNAKLLQAKKVHIWDFNSTREFLDKCGHTDRDEGDLGPVYGFQWRHFGAEYRGCDDDYTGQGVDQLQQVIDTIRNNPADRRIIMSAWNPLDIPKMALPPCHCLVQFFVSQSRGELSCQMYQRSADMGLGVPFNIASYALLTYMIAHVTGLKPGDFVHTMGDTHVYLNHVEPLQEQMKRVPRPFPKLRIKRQVEKIEDFCYDDFEVVDYNPYEKIQMKMAV</sequence>
<feature type="domain" description="Thymidylate synthase/dCMP hydroxymethylase" evidence="10">
    <location>
        <begin position="45"/>
        <end position="329"/>
    </location>
</feature>
<reference evidence="11 12" key="1">
    <citation type="journal article" date="2007" name="Nature">
        <title>Evolution of genes and genomes on the Drosophila phylogeny.</title>
        <authorList>
            <consortium name="Drosophila 12 Genomes Consortium"/>
            <person name="Clark A.G."/>
            <person name="Eisen M.B."/>
            <person name="Smith D.R."/>
            <person name="Bergman C.M."/>
            <person name="Oliver B."/>
            <person name="Markow T.A."/>
            <person name="Kaufman T.C."/>
            <person name="Kellis M."/>
            <person name="Gelbart W."/>
            <person name="Iyer V.N."/>
            <person name="Pollard D.A."/>
            <person name="Sackton T.B."/>
            <person name="Larracuente A.M."/>
            <person name="Singh N.D."/>
            <person name="Abad J.P."/>
            <person name="Abt D.N."/>
            <person name="Adryan B."/>
            <person name="Aguade M."/>
            <person name="Akashi H."/>
            <person name="Anderson W.W."/>
            <person name="Aquadro C.F."/>
            <person name="Ardell D.H."/>
            <person name="Arguello R."/>
            <person name="Artieri C.G."/>
            <person name="Barbash D.A."/>
            <person name="Barker D."/>
            <person name="Barsanti P."/>
            <person name="Batterham P."/>
            <person name="Batzoglou S."/>
            <person name="Begun D."/>
            <person name="Bhutkar A."/>
            <person name="Blanco E."/>
            <person name="Bosak S.A."/>
            <person name="Bradley R.K."/>
            <person name="Brand A.D."/>
            <person name="Brent M.R."/>
            <person name="Brooks A.N."/>
            <person name="Brown R.H."/>
            <person name="Butlin R.K."/>
            <person name="Caggese C."/>
            <person name="Calvi B.R."/>
            <person name="Bernardo de Carvalho A."/>
            <person name="Caspi A."/>
            <person name="Castrezana S."/>
            <person name="Celniker S.E."/>
            <person name="Chang J.L."/>
            <person name="Chapple C."/>
            <person name="Chatterji S."/>
            <person name="Chinwalla A."/>
            <person name="Civetta A."/>
            <person name="Clifton S.W."/>
            <person name="Comeron J.M."/>
            <person name="Costello J.C."/>
            <person name="Coyne J.A."/>
            <person name="Daub J."/>
            <person name="David R.G."/>
            <person name="Delcher A.L."/>
            <person name="Delehaunty K."/>
            <person name="Do C.B."/>
            <person name="Ebling H."/>
            <person name="Edwards K."/>
            <person name="Eickbush T."/>
            <person name="Evans J.D."/>
            <person name="Filipski A."/>
            <person name="Findeiss S."/>
            <person name="Freyhult E."/>
            <person name="Fulton L."/>
            <person name="Fulton R."/>
            <person name="Garcia A.C."/>
            <person name="Gardiner A."/>
            <person name="Garfield D.A."/>
            <person name="Garvin B.E."/>
            <person name="Gibson G."/>
            <person name="Gilbert D."/>
            <person name="Gnerre S."/>
            <person name="Godfrey J."/>
            <person name="Good R."/>
            <person name="Gotea V."/>
            <person name="Gravely B."/>
            <person name="Greenberg A.J."/>
            <person name="Griffiths-Jones S."/>
            <person name="Gross S."/>
            <person name="Guigo R."/>
            <person name="Gustafson E.A."/>
            <person name="Haerty W."/>
            <person name="Hahn M.W."/>
            <person name="Halligan D.L."/>
            <person name="Halpern A.L."/>
            <person name="Halter G.M."/>
            <person name="Han M.V."/>
            <person name="Heger A."/>
            <person name="Hillier L."/>
            <person name="Hinrichs A.S."/>
            <person name="Holmes I."/>
            <person name="Hoskins R.A."/>
            <person name="Hubisz M.J."/>
            <person name="Hultmark D."/>
            <person name="Huntley M.A."/>
            <person name="Jaffe D.B."/>
            <person name="Jagadeeshan S."/>
            <person name="Jeck W.R."/>
            <person name="Johnson J."/>
            <person name="Jones C.D."/>
            <person name="Jordan W.C."/>
            <person name="Karpen G.H."/>
            <person name="Kataoka E."/>
            <person name="Keightley P.D."/>
            <person name="Kheradpour P."/>
            <person name="Kirkness E.F."/>
            <person name="Koerich L.B."/>
            <person name="Kristiansen K."/>
            <person name="Kudrna D."/>
            <person name="Kulathinal R.J."/>
            <person name="Kumar S."/>
            <person name="Kwok R."/>
            <person name="Lander E."/>
            <person name="Langley C.H."/>
            <person name="Lapoint R."/>
            <person name="Lazzaro B.P."/>
            <person name="Lee S.J."/>
            <person name="Levesque L."/>
            <person name="Li R."/>
            <person name="Lin C.F."/>
            <person name="Lin M.F."/>
            <person name="Lindblad-Toh K."/>
            <person name="Llopart A."/>
            <person name="Long M."/>
            <person name="Low L."/>
            <person name="Lozovsky E."/>
            <person name="Lu J."/>
            <person name="Luo M."/>
            <person name="Machado C.A."/>
            <person name="Makalowski W."/>
            <person name="Marzo M."/>
            <person name="Matsuda M."/>
            <person name="Matzkin L."/>
            <person name="McAllister B."/>
            <person name="McBride C.S."/>
            <person name="McKernan B."/>
            <person name="McKernan K."/>
            <person name="Mendez-Lago M."/>
            <person name="Minx P."/>
            <person name="Mollenhauer M.U."/>
            <person name="Montooth K."/>
            <person name="Mount S.M."/>
            <person name="Mu X."/>
            <person name="Myers E."/>
            <person name="Negre B."/>
            <person name="Newfeld S."/>
            <person name="Nielsen R."/>
            <person name="Noor M.A."/>
            <person name="O'Grady P."/>
            <person name="Pachter L."/>
            <person name="Papaceit M."/>
            <person name="Parisi M.J."/>
            <person name="Parisi M."/>
            <person name="Parts L."/>
            <person name="Pedersen J.S."/>
            <person name="Pesole G."/>
            <person name="Phillippy A.M."/>
            <person name="Ponting C.P."/>
            <person name="Pop M."/>
            <person name="Porcelli D."/>
            <person name="Powell J.R."/>
            <person name="Prohaska S."/>
            <person name="Pruitt K."/>
            <person name="Puig M."/>
            <person name="Quesneville H."/>
            <person name="Ram K.R."/>
            <person name="Rand D."/>
            <person name="Rasmussen M.D."/>
            <person name="Reed L.K."/>
            <person name="Reenan R."/>
            <person name="Reily A."/>
            <person name="Remington K.A."/>
            <person name="Rieger T.T."/>
            <person name="Ritchie M.G."/>
            <person name="Robin C."/>
            <person name="Rogers Y.H."/>
            <person name="Rohde C."/>
            <person name="Rozas J."/>
            <person name="Rubenfield M.J."/>
            <person name="Ruiz A."/>
            <person name="Russo S."/>
            <person name="Salzberg S.L."/>
            <person name="Sanchez-Gracia A."/>
            <person name="Saranga D.J."/>
            <person name="Sato H."/>
            <person name="Schaeffer S.W."/>
            <person name="Schatz M.C."/>
            <person name="Schlenke T."/>
            <person name="Schwartz R."/>
            <person name="Segarra C."/>
            <person name="Singh R.S."/>
            <person name="Sirot L."/>
            <person name="Sirota M."/>
            <person name="Sisneros N.B."/>
            <person name="Smith C.D."/>
            <person name="Smith T.F."/>
            <person name="Spieth J."/>
            <person name="Stage D.E."/>
            <person name="Stark A."/>
            <person name="Stephan W."/>
            <person name="Strausberg R.L."/>
            <person name="Strempel S."/>
            <person name="Sturgill D."/>
            <person name="Sutton G."/>
            <person name="Sutton G.G."/>
            <person name="Tao W."/>
            <person name="Teichmann S."/>
            <person name="Tobari Y.N."/>
            <person name="Tomimura Y."/>
            <person name="Tsolas J.M."/>
            <person name="Valente V.L."/>
            <person name="Venter E."/>
            <person name="Venter J.C."/>
            <person name="Vicario S."/>
            <person name="Vieira F.G."/>
            <person name="Vilella A.J."/>
            <person name="Villasante A."/>
            <person name="Walenz B."/>
            <person name="Wang J."/>
            <person name="Wasserman M."/>
            <person name="Watts T."/>
            <person name="Wilson D."/>
            <person name="Wilson R.K."/>
            <person name="Wing R.A."/>
            <person name="Wolfner M.F."/>
            <person name="Wong A."/>
            <person name="Wong G.K."/>
            <person name="Wu C.I."/>
            <person name="Wu G."/>
            <person name="Yamamoto D."/>
            <person name="Yang H.P."/>
            <person name="Yang S.P."/>
            <person name="Yorke J.A."/>
            <person name="Yoshida K."/>
            <person name="Zdobnov E."/>
            <person name="Zhang P."/>
            <person name="Zhang Y."/>
            <person name="Zimin A.V."/>
            <person name="Baldwin J."/>
            <person name="Abdouelleil A."/>
            <person name="Abdulkadir J."/>
            <person name="Abebe A."/>
            <person name="Abera B."/>
            <person name="Abreu J."/>
            <person name="Acer S.C."/>
            <person name="Aftuck L."/>
            <person name="Alexander A."/>
            <person name="An P."/>
            <person name="Anderson E."/>
            <person name="Anderson S."/>
            <person name="Arachi H."/>
            <person name="Azer M."/>
            <person name="Bachantsang P."/>
            <person name="Barry A."/>
            <person name="Bayul T."/>
            <person name="Berlin A."/>
            <person name="Bessette D."/>
            <person name="Bloom T."/>
            <person name="Blye J."/>
            <person name="Boguslavskiy L."/>
            <person name="Bonnet C."/>
            <person name="Boukhgalter B."/>
            <person name="Bourzgui I."/>
            <person name="Brown A."/>
            <person name="Cahill P."/>
            <person name="Channer S."/>
            <person name="Cheshatsang Y."/>
            <person name="Chuda L."/>
            <person name="Citroen M."/>
            <person name="Collymore A."/>
            <person name="Cooke P."/>
            <person name="Costello M."/>
            <person name="D'Aco K."/>
            <person name="Daza R."/>
            <person name="De Haan G."/>
            <person name="DeGray S."/>
            <person name="DeMaso C."/>
            <person name="Dhargay N."/>
            <person name="Dooley K."/>
            <person name="Dooley E."/>
            <person name="Doricent M."/>
            <person name="Dorje P."/>
            <person name="Dorjee K."/>
            <person name="Dupes A."/>
            <person name="Elong R."/>
            <person name="Falk J."/>
            <person name="Farina A."/>
            <person name="Faro S."/>
            <person name="Ferguson D."/>
            <person name="Fisher S."/>
            <person name="Foley C.D."/>
            <person name="Franke A."/>
            <person name="Friedrich D."/>
            <person name="Gadbois L."/>
            <person name="Gearin G."/>
            <person name="Gearin C.R."/>
            <person name="Giannoukos G."/>
            <person name="Goode T."/>
            <person name="Graham J."/>
            <person name="Grandbois E."/>
            <person name="Grewal S."/>
            <person name="Gyaltsen K."/>
            <person name="Hafez N."/>
            <person name="Hagos B."/>
            <person name="Hall J."/>
            <person name="Henson C."/>
            <person name="Hollinger A."/>
            <person name="Honan T."/>
            <person name="Huard M.D."/>
            <person name="Hughes L."/>
            <person name="Hurhula B."/>
            <person name="Husby M.E."/>
            <person name="Kamat A."/>
            <person name="Kanga B."/>
            <person name="Kashin S."/>
            <person name="Khazanovich D."/>
            <person name="Kisner P."/>
            <person name="Lance K."/>
            <person name="Lara M."/>
            <person name="Lee W."/>
            <person name="Lennon N."/>
            <person name="Letendre F."/>
            <person name="LeVine R."/>
            <person name="Lipovsky A."/>
            <person name="Liu X."/>
            <person name="Liu J."/>
            <person name="Liu S."/>
            <person name="Lokyitsang T."/>
            <person name="Lokyitsang Y."/>
            <person name="Lubonja R."/>
            <person name="Lui A."/>
            <person name="MacDonald P."/>
            <person name="Magnisalis V."/>
            <person name="Maru K."/>
            <person name="Matthews C."/>
            <person name="McCusker W."/>
            <person name="McDonough S."/>
            <person name="Mehta T."/>
            <person name="Meldrim J."/>
            <person name="Meneus L."/>
            <person name="Mihai O."/>
            <person name="Mihalev A."/>
            <person name="Mihova T."/>
            <person name="Mittelman R."/>
            <person name="Mlenga V."/>
            <person name="Montmayeur A."/>
            <person name="Mulrain L."/>
            <person name="Navidi A."/>
            <person name="Naylor J."/>
            <person name="Negash T."/>
            <person name="Nguyen T."/>
            <person name="Nguyen N."/>
            <person name="Nicol R."/>
            <person name="Norbu C."/>
            <person name="Norbu N."/>
            <person name="Novod N."/>
            <person name="O'Neill B."/>
            <person name="Osman S."/>
            <person name="Markiewicz E."/>
            <person name="Oyono O.L."/>
            <person name="Patti C."/>
            <person name="Phunkhang P."/>
            <person name="Pierre F."/>
            <person name="Priest M."/>
            <person name="Raghuraman S."/>
            <person name="Rege F."/>
            <person name="Reyes R."/>
            <person name="Rise C."/>
            <person name="Rogov P."/>
            <person name="Ross K."/>
            <person name="Ryan E."/>
            <person name="Settipalli S."/>
            <person name="Shea T."/>
            <person name="Sherpa N."/>
            <person name="Shi L."/>
            <person name="Shih D."/>
            <person name="Sparrow T."/>
            <person name="Spaulding J."/>
            <person name="Stalker J."/>
            <person name="Stange-Thomann N."/>
            <person name="Stavropoulos S."/>
            <person name="Stone C."/>
            <person name="Strader C."/>
            <person name="Tesfaye S."/>
            <person name="Thomson T."/>
            <person name="Thoulutsang Y."/>
            <person name="Thoulutsang D."/>
            <person name="Topham K."/>
            <person name="Topping I."/>
            <person name="Tsamla T."/>
            <person name="Vassiliev H."/>
            <person name="Vo A."/>
            <person name="Wangchuk T."/>
            <person name="Wangdi T."/>
            <person name="Weiand M."/>
            <person name="Wilkinson J."/>
            <person name="Wilson A."/>
            <person name="Yadav S."/>
            <person name="Young G."/>
            <person name="Yu Q."/>
            <person name="Zembek L."/>
            <person name="Zhong D."/>
            <person name="Zimmer A."/>
            <person name="Zwirko Z."/>
            <person name="Jaffe D.B."/>
            <person name="Alvarez P."/>
            <person name="Brockman W."/>
            <person name="Butler J."/>
            <person name="Chin C."/>
            <person name="Gnerre S."/>
            <person name="Grabherr M."/>
            <person name="Kleber M."/>
            <person name="Mauceli E."/>
            <person name="MacCallum I."/>
        </authorList>
    </citation>
    <scope>NUCLEOTIDE SEQUENCE [LARGE SCALE GENOMIC DNA]</scope>
    <source>
        <strain evidence="12">Tucson 15287-2541.00</strain>
    </source>
</reference>
<dbReference type="OMA" id="AYGRFWR"/>
<dbReference type="PhylomeDB" id="B4JCJ9"/>
<dbReference type="InParanoid" id="B4JCJ9"/>
<dbReference type="HAMAP" id="MF_00008">
    <property type="entry name" value="Thymidy_synth_bact"/>
    <property type="match status" value="1"/>
</dbReference>
<dbReference type="Proteomes" id="UP000001070">
    <property type="component" value="Unassembled WGS sequence"/>
</dbReference>
<dbReference type="EMBL" id="CH916368">
    <property type="protein sequence ID" value="EDW03153.1"/>
    <property type="molecule type" value="Genomic_DNA"/>
</dbReference>
<dbReference type="OrthoDB" id="766at2759"/>
<dbReference type="PROSITE" id="PS00091">
    <property type="entry name" value="THYMIDYLATE_SYNTHASE"/>
    <property type="match status" value="1"/>
</dbReference>
<dbReference type="GO" id="GO:0006231">
    <property type="term" value="P:dTMP biosynthetic process"/>
    <property type="evidence" value="ECO:0007669"/>
    <property type="project" value="InterPro"/>
</dbReference>
<evidence type="ECO:0000256" key="8">
    <source>
        <dbReference type="ARBA" id="ARBA00047344"/>
    </source>
</evidence>
<evidence type="ECO:0000256" key="6">
    <source>
        <dbReference type="ARBA" id="ARBA00022679"/>
    </source>
</evidence>
<comment type="pathway">
    <text evidence="1">Pyrimidine metabolism; dTTP biosynthesis.</text>
</comment>